<dbReference type="Proteomes" id="UP000244754">
    <property type="component" value="Chromosome"/>
</dbReference>
<dbReference type="AlphaFoldDB" id="A0A2S0WFP9"/>
<protein>
    <submittedName>
        <fullName evidence="1">Uncharacterized protein</fullName>
    </submittedName>
</protein>
<dbReference type="OrthoDB" id="4427088at2"/>
<gene>
    <name evidence="1" type="ORF">C3E79_08650</name>
</gene>
<dbReference type="RefSeq" id="WP_108404553.1">
    <property type="nucleotide sequence ID" value="NZ_CP026948.1"/>
</dbReference>
<evidence type="ECO:0000313" key="1">
    <source>
        <dbReference type="EMBL" id="AWB84544.1"/>
    </source>
</evidence>
<dbReference type="EMBL" id="CP026948">
    <property type="protein sequence ID" value="AWB84544.1"/>
    <property type="molecule type" value="Genomic_DNA"/>
</dbReference>
<organism evidence="1 2">
    <name type="scientific">Corynebacterium liangguodongii</name>
    <dbReference type="NCBI Taxonomy" id="2079535"/>
    <lineage>
        <taxon>Bacteria</taxon>
        <taxon>Bacillati</taxon>
        <taxon>Actinomycetota</taxon>
        <taxon>Actinomycetes</taxon>
        <taxon>Mycobacteriales</taxon>
        <taxon>Corynebacteriaceae</taxon>
        <taxon>Corynebacterium</taxon>
    </lineage>
</organism>
<sequence length="110" mass="11114">MSLILQIQEIVQGPIKDLYLEWIHGPLFPPAPALPPINVQIGPESIGDIAPTSSVGDLGSSFGDMGSSFGNLGSSGISPSVGDLGSSFGDFSPTAGDFGSSNLGVNPSLI</sequence>
<name>A0A2S0WFP9_9CORY</name>
<proteinExistence type="predicted"/>
<dbReference type="KEGG" id="clia:C3E79_08650"/>
<keyword evidence="2" id="KW-1185">Reference proteome</keyword>
<accession>A0A2S0WFP9</accession>
<evidence type="ECO:0000313" key="2">
    <source>
        <dbReference type="Proteomes" id="UP000244754"/>
    </source>
</evidence>
<reference evidence="2" key="1">
    <citation type="submission" date="2018-01" db="EMBL/GenBank/DDBJ databases">
        <authorList>
            <person name="Li J."/>
        </authorList>
    </citation>
    <scope>NUCLEOTIDE SEQUENCE [LARGE SCALE GENOMIC DNA]</scope>
    <source>
        <strain evidence="2">2184</strain>
    </source>
</reference>